<evidence type="ECO:0000256" key="2">
    <source>
        <dbReference type="ARBA" id="ARBA00022723"/>
    </source>
</evidence>
<sequence length="159" mass="17461">MPELPYTLTVGQVAQRSGVAVSALHFYEAKGLITSTRTSGNQRRYSRDILRRVAFIRFAQRVGVPLAEIRSALASLPDQRTPNREDWARLSSNWRSQLDDRITALQRLRDNLSDCIGCGCLSLGHCMLSNPDDMLAASGPGPRRLLAGLPTIDGEPAEA</sequence>
<evidence type="ECO:0000259" key="8">
    <source>
        <dbReference type="PROSITE" id="PS50937"/>
    </source>
</evidence>
<keyword evidence="2" id="KW-0479">Metal-binding</keyword>
<dbReference type="NCBIfam" id="TIGR01950">
    <property type="entry name" value="SoxR"/>
    <property type="match status" value="1"/>
</dbReference>
<evidence type="ECO:0000256" key="3">
    <source>
        <dbReference type="ARBA" id="ARBA00023004"/>
    </source>
</evidence>
<dbReference type="InterPro" id="IPR047057">
    <property type="entry name" value="MerR_fam"/>
</dbReference>
<dbReference type="InterPro" id="IPR010211">
    <property type="entry name" value="Redox-sen_tscrpt-act_SoxR"/>
</dbReference>
<dbReference type="InterPro" id="IPR015358">
    <property type="entry name" value="Tscrpt_reg_MerR_DNA-bd"/>
</dbReference>
<name>A0ABU7RPS8_9ACTN</name>
<dbReference type="PROSITE" id="PS00552">
    <property type="entry name" value="HTH_MERR_1"/>
    <property type="match status" value="1"/>
</dbReference>
<keyword evidence="3" id="KW-0408">Iron</keyword>
<evidence type="ECO:0000256" key="6">
    <source>
        <dbReference type="ARBA" id="ARBA00023125"/>
    </source>
</evidence>
<evidence type="ECO:0000313" key="9">
    <source>
        <dbReference type="EMBL" id="MEE6258502.1"/>
    </source>
</evidence>
<organism evidence="9 10">
    <name type="scientific">Plantactinospora sonchi</name>
    <dbReference type="NCBI Taxonomy" id="1544735"/>
    <lineage>
        <taxon>Bacteria</taxon>
        <taxon>Bacillati</taxon>
        <taxon>Actinomycetota</taxon>
        <taxon>Actinomycetes</taxon>
        <taxon>Micromonosporales</taxon>
        <taxon>Micromonosporaceae</taxon>
        <taxon>Plantactinospora</taxon>
    </lineage>
</organism>
<dbReference type="RefSeq" id="WP_331213607.1">
    <property type="nucleotide sequence ID" value="NZ_JAZGQK010000006.1"/>
</dbReference>
<dbReference type="Proteomes" id="UP001332243">
    <property type="component" value="Unassembled WGS sequence"/>
</dbReference>
<evidence type="ECO:0000256" key="4">
    <source>
        <dbReference type="ARBA" id="ARBA00023014"/>
    </source>
</evidence>
<dbReference type="SUPFAM" id="SSF46955">
    <property type="entry name" value="Putative DNA-binding domain"/>
    <property type="match status" value="1"/>
</dbReference>
<keyword evidence="10" id="KW-1185">Reference proteome</keyword>
<evidence type="ECO:0000256" key="1">
    <source>
        <dbReference type="ARBA" id="ARBA00022714"/>
    </source>
</evidence>
<keyword evidence="7" id="KW-0804">Transcription</keyword>
<feature type="domain" description="HTH merR-type" evidence="8">
    <location>
        <begin position="7"/>
        <end position="75"/>
    </location>
</feature>
<dbReference type="SMART" id="SM00422">
    <property type="entry name" value="HTH_MERR"/>
    <property type="match status" value="1"/>
</dbReference>
<dbReference type="PRINTS" id="PR00040">
    <property type="entry name" value="HTHMERR"/>
</dbReference>
<dbReference type="EMBL" id="JAZGQK010000006">
    <property type="protein sequence ID" value="MEE6258502.1"/>
    <property type="molecule type" value="Genomic_DNA"/>
</dbReference>
<dbReference type="Pfam" id="PF09278">
    <property type="entry name" value="MerR-DNA-bind"/>
    <property type="match status" value="1"/>
</dbReference>
<gene>
    <name evidence="9" type="primary">soxR</name>
    <name evidence="9" type="ORF">V1633_08365</name>
</gene>
<proteinExistence type="predicted"/>
<dbReference type="InterPro" id="IPR009061">
    <property type="entry name" value="DNA-bd_dom_put_sf"/>
</dbReference>
<dbReference type="Pfam" id="PF00376">
    <property type="entry name" value="MerR"/>
    <property type="match status" value="1"/>
</dbReference>
<protein>
    <submittedName>
        <fullName evidence="9">Redox-sensitive transcriptional activator SoxR</fullName>
    </submittedName>
</protein>
<keyword evidence="6" id="KW-0238">DNA-binding</keyword>
<dbReference type="CDD" id="cd01110">
    <property type="entry name" value="HTH_SoxR"/>
    <property type="match status" value="1"/>
</dbReference>
<dbReference type="InterPro" id="IPR000551">
    <property type="entry name" value="MerR-type_HTH_dom"/>
</dbReference>
<accession>A0ABU7RPS8</accession>
<evidence type="ECO:0000256" key="5">
    <source>
        <dbReference type="ARBA" id="ARBA00023015"/>
    </source>
</evidence>
<reference evidence="9 10" key="1">
    <citation type="submission" date="2024-01" db="EMBL/GenBank/DDBJ databases">
        <title>Genome insights into Plantactinospora sonchi sp. nov.</title>
        <authorList>
            <person name="Wang L."/>
        </authorList>
    </citation>
    <scope>NUCLEOTIDE SEQUENCE [LARGE SCALE GENOMIC DNA]</scope>
    <source>
        <strain evidence="9 10">NEAU-QY2</strain>
    </source>
</reference>
<keyword evidence="4" id="KW-0411">Iron-sulfur</keyword>
<dbReference type="PROSITE" id="PS50937">
    <property type="entry name" value="HTH_MERR_2"/>
    <property type="match status" value="1"/>
</dbReference>
<dbReference type="PANTHER" id="PTHR30204">
    <property type="entry name" value="REDOX-CYCLING DRUG-SENSING TRANSCRIPTIONAL ACTIVATOR SOXR"/>
    <property type="match status" value="1"/>
</dbReference>
<keyword evidence="1" id="KW-0001">2Fe-2S</keyword>
<evidence type="ECO:0000256" key="7">
    <source>
        <dbReference type="ARBA" id="ARBA00023163"/>
    </source>
</evidence>
<dbReference type="PANTHER" id="PTHR30204:SF0">
    <property type="entry name" value="REDOX-SENSITIVE TRANSCRIPTIONAL ACTIVATOR SOXR"/>
    <property type="match status" value="1"/>
</dbReference>
<evidence type="ECO:0000313" key="10">
    <source>
        <dbReference type="Proteomes" id="UP001332243"/>
    </source>
</evidence>
<dbReference type="Gene3D" id="1.10.1660.10">
    <property type="match status" value="1"/>
</dbReference>
<comment type="caution">
    <text evidence="9">The sequence shown here is derived from an EMBL/GenBank/DDBJ whole genome shotgun (WGS) entry which is preliminary data.</text>
</comment>
<keyword evidence="5" id="KW-0805">Transcription regulation</keyword>